<dbReference type="InterPro" id="IPR051159">
    <property type="entry name" value="Hexapeptide_acetyltransf"/>
</dbReference>
<dbReference type="AlphaFoldDB" id="A0AA42IA43"/>
<dbReference type="CDD" id="cd04647">
    <property type="entry name" value="LbH_MAT_like"/>
    <property type="match status" value="1"/>
</dbReference>
<keyword evidence="1" id="KW-0808">Transferase</keyword>
<reference evidence="1" key="1">
    <citation type="submission" date="2022-09" db="EMBL/GenBank/DDBJ databases">
        <title>Intensive care unit water sources are persistently colonized with multi-drug resistant bacteria and are the site of extensive horizontal gene transfer of antibiotic resistance genes.</title>
        <authorList>
            <person name="Diorio-Toth L."/>
        </authorList>
    </citation>
    <scope>NUCLEOTIDE SEQUENCE</scope>
    <source>
        <strain evidence="1">GD04005</strain>
    </source>
</reference>
<organism evidence="1 2">
    <name type="scientific">Acinetobacter courvalinii</name>
    <dbReference type="NCBI Taxonomy" id="280147"/>
    <lineage>
        <taxon>Bacteria</taxon>
        <taxon>Pseudomonadati</taxon>
        <taxon>Pseudomonadota</taxon>
        <taxon>Gammaproteobacteria</taxon>
        <taxon>Moraxellales</taxon>
        <taxon>Moraxellaceae</taxon>
        <taxon>Acinetobacter</taxon>
    </lineage>
</organism>
<keyword evidence="1" id="KW-0012">Acyltransferase</keyword>
<dbReference type="EMBL" id="JAOEEO010000006">
    <property type="protein sequence ID" value="MDH0565111.1"/>
    <property type="molecule type" value="Genomic_DNA"/>
</dbReference>
<gene>
    <name evidence="1" type="ORF">N7644_15710</name>
</gene>
<proteinExistence type="predicted"/>
<sequence>MILYKLIILLTQSPLFSLKFFRNIRWWGYRKYFKTPLFYVAENVKIVAAHLNTSAKFNVGKKVHIGEYAYIDYSGGIKIGDFVAISEGAKIFTHNHSVHGMHRDWNKNPKTFSNLVICDYAWIGANSLILESVQKIAEGSIIAAGSVLTKDTEPYCIYAGNPAKKIGERVVDENKL</sequence>
<dbReference type="GO" id="GO:0016746">
    <property type="term" value="F:acyltransferase activity"/>
    <property type="evidence" value="ECO:0007669"/>
    <property type="project" value="UniProtKB-KW"/>
</dbReference>
<dbReference type="Gene3D" id="2.160.10.10">
    <property type="entry name" value="Hexapeptide repeat proteins"/>
    <property type="match status" value="1"/>
</dbReference>
<dbReference type="SUPFAM" id="SSF51161">
    <property type="entry name" value="Trimeric LpxA-like enzymes"/>
    <property type="match status" value="1"/>
</dbReference>
<comment type="caution">
    <text evidence="1">The sequence shown here is derived from an EMBL/GenBank/DDBJ whole genome shotgun (WGS) entry which is preliminary data.</text>
</comment>
<name>A0AA42IA43_9GAMM</name>
<dbReference type="Proteomes" id="UP001159329">
    <property type="component" value="Unassembled WGS sequence"/>
</dbReference>
<dbReference type="RefSeq" id="WP_279696664.1">
    <property type="nucleotide sequence ID" value="NZ_JAOEEO010000006.1"/>
</dbReference>
<evidence type="ECO:0000313" key="1">
    <source>
        <dbReference type="EMBL" id="MDH0565111.1"/>
    </source>
</evidence>
<evidence type="ECO:0000313" key="2">
    <source>
        <dbReference type="Proteomes" id="UP001159329"/>
    </source>
</evidence>
<accession>A0AA42IA43</accession>
<protein>
    <submittedName>
        <fullName evidence="1">Acyltransferase</fullName>
    </submittedName>
</protein>
<dbReference type="InterPro" id="IPR011004">
    <property type="entry name" value="Trimer_LpxA-like_sf"/>
</dbReference>
<dbReference type="PANTHER" id="PTHR23416">
    <property type="entry name" value="SIALIC ACID SYNTHASE-RELATED"/>
    <property type="match status" value="1"/>
</dbReference>